<comment type="caution">
    <text evidence="1">The sequence shown here is derived from an EMBL/GenBank/DDBJ whole genome shotgun (WGS) entry which is preliminary data.</text>
</comment>
<dbReference type="EMBL" id="BSXT01002283">
    <property type="protein sequence ID" value="GMF48163.1"/>
    <property type="molecule type" value="Genomic_DNA"/>
</dbReference>
<organism evidence="1 2">
    <name type="scientific">Phytophthora fragariaefolia</name>
    <dbReference type="NCBI Taxonomy" id="1490495"/>
    <lineage>
        <taxon>Eukaryota</taxon>
        <taxon>Sar</taxon>
        <taxon>Stramenopiles</taxon>
        <taxon>Oomycota</taxon>
        <taxon>Peronosporomycetes</taxon>
        <taxon>Peronosporales</taxon>
        <taxon>Peronosporaceae</taxon>
        <taxon>Phytophthora</taxon>
    </lineage>
</organism>
<accession>A0A9W6XVT5</accession>
<evidence type="ECO:0000313" key="1">
    <source>
        <dbReference type="EMBL" id="GMF48163.1"/>
    </source>
</evidence>
<gene>
    <name evidence="1" type="ORF">Pfra01_001848300</name>
</gene>
<name>A0A9W6XVT5_9STRA</name>
<keyword evidence="2" id="KW-1185">Reference proteome</keyword>
<proteinExistence type="predicted"/>
<sequence>MPPPRRVVTHEERQHVPIAYESGDDVAHRAKYNNMSRAATYRLCKAGDLSPPIRGGARASFVKYTDGVVDAMEANLDIDRILTLTHLANKVQEDSVSSYPRRQSAPSWW</sequence>
<protein>
    <submittedName>
        <fullName evidence="1">Unnamed protein product</fullName>
    </submittedName>
</protein>
<dbReference type="AlphaFoldDB" id="A0A9W6XVT5"/>
<dbReference type="Proteomes" id="UP001165121">
    <property type="component" value="Unassembled WGS sequence"/>
</dbReference>
<evidence type="ECO:0000313" key="2">
    <source>
        <dbReference type="Proteomes" id="UP001165121"/>
    </source>
</evidence>
<reference evidence="1" key="1">
    <citation type="submission" date="2023-04" db="EMBL/GenBank/DDBJ databases">
        <title>Phytophthora fragariaefolia NBRC 109709.</title>
        <authorList>
            <person name="Ichikawa N."/>
            <person name="Sato H."/>
            <person name="Tonouchi N."/>
        </authorList>
    </citation>
    <scope>NUCLEOTIDE SEQUENCE</scope>
    <source>
        <strain evidence="1">NBRC 109709</strain>
    </source>
</reference>
<dbReference type="OrthoDB" id="122966at2759"/>